<evidence type="ECO:0000313" key="3">
    <source>
        <dbReference type="Proteomes" id="UP000239560"/>
    </source>
</evidence>
<name>A0A2T0A4X9_RHOTO</name>
<proteinExistence type="predicted"/>
<reference evidence="2 3" key="1">
    <citation type="journal article" date="2018" name="Elife">
        <title>Functional genomics of lipid metabolism in the oleaginous yeast Rhodosporidium toruloides.</title>
        <authorList>
            <person name="Coradetti S.T."/>
            <person name="Pinel D."/>
            <person name="Geiselman G."/>
            <person name="Ito M."/>
            <person name="Mondo S."/>
            <person name="Reilly M.C."/>
            <person name="Cheng Y.F."/>
            <person name="Bauer S."/>
            <person name="Grigoriev I."/>
            <person name="Gladden J.M."/>
            <person name="Simmons B.A."/>
            <person name="Brem R."/>
            <person name="Arkin A.P."/>
            <person name="Skerker J.M."/>
        </authorList>
    </citation>
    <scope>NUCLEOTIDE SEQUENCE [LARGE SCALE GENOMIC DNA]</scope>
    <source>
        <strain evidence="2 3">NBRC 0880</strain>
    </source>
</reference>
<organism evidence="2 3">
    <name type="scientific">Rhodotorula toruloides</name>
    <name type="common">Yeast</name>
    <name type="synonym">Rhodosporidium toruloides</name>
    <dbReference type="NCBI Taxonomy" id="5286"/>
    <lineage>
        <taxon>Eukaryota</taxon>
        <taxon>Fungi</taxon>
        <taxon>Dikarya</taxon>
        <taxon>Basidiomycota</taxon>
        <taxon>Pucciniomycotina</taxon>
        <taxon>Microbotryomycetes</taxon>
        <taxon>Sporidiobolales</taxon>
        <taxon>Sporidiobolaceae</taxon>
        <taxon>Rhodotorula</taxon>
    </lineage>
</organism>
<feature type="region of interest" description="Disordered" evidence="1">
    <location>
        <begin position="67"/>
        <end position="152"/>
    </location>
</feature>
<dbReference type="Proteomes" id="UP000239560">
    <property type="component" value="Unassembled WGS sequence"/>
</dbReference>
<gene>
    <name evidence="2" type="ORF">AAT19DRAFT_15824</name>
</gene>
<feature type="region of interest" description="Disordered" evidence="1">
    <location>
        <begin position="1"/>
        <end position="33"/>
    </location>
</feature>
<dbReference type="AlphaFoldDB" id="A0A2T0A4X9"/>
<accession>A0A2T0A4X9</accession>
<evidence type="ECO:0000313" key="2">
    <source>
        <dbReference type="EMBL" id="PRQ73071.1"/>
    </source>
</evidence>
<evidence type="ECO:0000256" key="1">
    <source>
        <dbReference type="SAM" id="MobiDB-lite"/>
    </source>
</evidence>
<dbReference type="EMBL" id="LCTV02000008">
    <property type="protein sequence ID" value="PRQ73071.1"/>
    <property type="molecule type" value="Genomic_DNA"/>
</dbReference>
<protein>
    <submittedName>
        <fullName evidence="2">Uncharacterized protein</fullName>
    </submittedName>
</protein>
<sequence length="152" mass="15805">MLAPSPSAGTAVNNKPRLDCSSSTAARVGPPLRPWTPSAALPIRSIALLRHGSSQLVMLGRCSSSVVEGSEGRRANAAAGRTSQGRRGEARGCRGSSASLGTVAKRRRTRREVRGVDGAMKSRRTERGLAGAQKAGARLARPFASSTGEGRQ</sequence>
<comment type="caution">
    <text evidence="2">The sequence shown here is derived from an EMBL/GenBank/DDBJ whole genome shotgun (WGS) entry which is preliminary data.</text>
</comment>